<keyword evidence="3" id="KW-0053">Apoptosis</keyword>
<dbReference type="EMBL" id="JRES01000232">
    <property type="protein sequence ID" value="KNC33160.1"/>
    <property type="molecule type" value="Genomic_DNA"/>
</dbReference>
<evidence type="ECO:0000313" key="15">
    <source>
        <dbReference type="Proteomes" id="UP000037069"/>
    </source>
</evidence>
<feature type="binding site" evidence="11">
    <location>
        <position position="107"/>
    </location>
    <ligand>
        <name>Zn(2+)</name>
        <dbReference type="ChEBI" id="CHEBI:29105"/>
    </ligand>
</feature>
<dbReference type="GO" id="GO:0046872">
    <property type="term" value="F:metal ion binding"/>
    <property type="evidence" value="ECO:0007669"/>
    <property type="project" value="UniProtKB-KW"/>
</dbReference>
<dbReference type="PANTHER" id="PTHR11447">
    <property type="entry name" value="CELLULAR TUMOR ANTIGEN P53"/>
    <property type="match status" value="1"/>
</dbReference>
<dbReference type="GO" id="GO:0005634">
    <property type="term" value="C:nucleus"/>
    <property type="evidence" value="ECO:0007669"/>
    <property type="project" value="UniProtKB-SubCell"/>
</dbReference>
<comment type="similarity">
    <text evidence="2">Belongs to the p53 family.</text>
</comment>
<comment type="subcellular location">
    <subcellularLocation>
        <location evidence="1">Nucleus</location>
    </subcellularLocation>
</comment>
<dbReference type="OMA" id="TGSIQHE"/>
<evidence type="ECO:0000313" key="14">
    <source>
        <dbReference type="EMBL" id="KNC33160.1"/>
    </source>
</evidence>
<evidence type="ECO:0000259" key="13">
    <source>
        <dbReference type="Pfam" id="PF00870"/>
    </source>
</evidence>
<dbReference type="AlphaFoldDB" id="A0A0L0CLI5"/>
<dbReference type="InterPro" id="IPR012346">
    <property type="entry name" value="p53/RUNT-type_TF_DNA-bd_sf"/>
</dbReference>
<dbReference type="OrthoDB" id="5915660at2759"/>
<evidence type="ECO:0000256" key="10">
    <source>
        <dbReference type="ARBA" id="ARBA00023242"/>
    </source>
</evidence>
<evidence type="ECO:0000256" key="7">
    <source>
        <dbReference type="ARBA" id="ARBA00023125"/>
    </source>
</evidence>
<feature type="binding site" evidence="11">
    <location>
        <position position="110"/>
    </location>
    <ligand>
        <name>Zn(2+)</name>
        <dbReference type="ChEBI" id="CHEBI:29105"/>
    </ligand>
</feature>
<keyword evidence="9" id="KW-0804">Transcription</keyword>
<reference evidence="14 15" key="1">
    <citation type="journal article" date="2015" name="Nat. Commun.">
        <title>Lucilia cuprina genome unlocks parasitic fly biology to underpin future interventions.</title>
        <authorList>
            <person name="Anstead C.A."/>
            <person name="Korhonen P.K."/>
            <person name="Young N.D."/>
            <person name="Hall R.S."/>
            <person name="Jex A.R."/>
            <person name="Murali S.C."/>
            <person name="Hughes D.S."/>
            <person name="Lee S.F."/>
            <person name="Perry T."/>
            <person name="Stroehlein A.J."/>
            <person name="Ansell B.R."/>
            <person name="Breugelmans B."/>
            <person name="Hofmann A."/>
            <person name="Qu J."/>
            <person name="Dugan S."/>
            <person name="Lee S.L."/>
            <person name="Chao H."/>
            <person name="Dinh H."/>
            <person name="Han Y."/>
            <person name="Doddapaneni H.V."/>
            <person name="Worley K.C."/>
            <person name="Muzny D.M."/>
            <person name="Ioannidis P."/>
            <person name="Waterhouse R.M."/>
            <person name="Zdobnov E.M."/>
            <person name="James P.J."/>
            <person name="Bagnall N.H."/>
            <person name="Kotze A.C."/>
            <person name="Gibbs R.A."/>
            <person name="Richards S."/>
            <person name="Batterham P."/>
            <person name="Gasser R.B."/>
        </authorList>
    </citation>
    <scope>NUCLEOTIDE SEQUENCE [LARGE SCALE GENOMIC DNA]</scope>
    <source>
        <strain evidence="14 15">LS</strain>
        <tissue evidence="14">Full body</tissue>
    </source>
</reference>
<keyword evidence="8" id="KW-0010">Activator</keyword>
<evidence type="ECO:0000256" key="4">
    <source>
        <dbReference type="ARBA" id="ARBA00022723"/>
    </source>
</evidence>
<keyword evidence="4 11" id="KW-0479">Metal-binding</keyword>
<evidence type="ECO:0000256" key="2">
    <source>
        <dbReference type="ARBA" id="ARBA00006167"/>
    </source>
</evidence>
<sequence length="353" mass="40280">MLYSRWQSVLQQLIQEQIDVKPNLNLIPTCEEHDHGGYNFGIQINSSEKYAQRTGVVFSKETERLYIKTNENVYIDCFYTQKMPIKPLKVRVFAVFEKDVSAPVLRCQNHISTDNDKNEIVRKSLVRCKNPDAVYNGSDTGKSINDRYSVVVPLNSTVKGNETNQLKQQLIISFTCFNSCMNRKQTAVIFLLEGPNGEILAQRTLSVKISTCPKRDRRLYEGSDVHLGKRKQLEDSNFGATDAKMPKYDNTLIKDEYSRSSFDEASDDGITSTFTGSIQHEKETGDFVLTLRYKSRDQLLQAISAMYGDTITMELRNGCLNGKRTRDSEYLRKLYNTAYNIKTRSKAASISTE</sequence>
<keyword evidence="6" id="KW-0805">Transcription regulation</keyword>
<comment type="caution">
    <text evidence="14">The sequence shown here is derived from an EMBL/GenBank/DDBJ whole genome shotgun (WGS) entry which is preliminary data.</text>
</comment>
<evidence type="ECO:0000256" key="9">
    <source>
        <dbReference type="ARBA" id="ARBA00023163"/>
    </source>
</evidence>
<keyword evidence="7" id="KW-0238">DNA-binding</keyword>
<evidence type="ECO:0000256" key="6">
    <source>
        <dbReference type="ARBA" id="ARBA00023015"/>
    </source>
</evidence>
<proteinExistence type="inferred from homology"/>
<evidence type="ECO:0000256" key="3">
    <source>
        <dbReference type="ARBA" id="ARBA00022703"/>
    </source>
</evidence>
<dbReference type="PRINTS" id="PR00386">
    <property type="entry name" value="P53SUPPRESSR"/>
</dbReference>
<dbReference type="PANTHER" id="PTHR11447:SF16">
    <property type="entry name" value="P53 PROTEIN LONG FORM VARIANT 1"/>
    <property type="match status" value="1"/>
</dbReference>
<feature type="cross-link" description="Glycyl lysine isopeptide (Lys-Gly) (interchain with G-Cter in ubiquitin)" evidence="12">
    <location>
        <position position="231"/>
    </location>
</feature>
<accession>A0A0L0CLI5</accession>
<feature type="binding site" evidence="11">
    <location>
        <position position="180"/>
    </location>
    <ligand>
        <name>Zn(2+)</name>
        <dbReference type="ChEBI" id="CHEBI:29105"/>
    </ligand>
</feature>
<keyword evidence="15" id="KW-1185">Reference proteome</keyword>
<protein>
    <recommendedName>
        <fullName evidence="13">p53 DNA-binding domain-containing protein</fullName>
    </recommendedName>
</protein>
<comment type="cofactor">
    <cofactor evidence="11">
        <name>Zn(2+)</name>
        <dbReference type="ChEBI" id="CHEBI:29105"/>
    </cofactor>
    <text evidence="11">Binds 1 zinc ion per subunit.</text>
</comment>
<dbReference type="Proteomes" id="UP000037069">
    <property type="component" value="Unassembled WGS sequence"/>
</dbReference>
<evidence type="ECO:0000256" key="12">
    <source>
        <dbReference type="PIRSR" id="PIRSR602117-3"/>
    </source>
</evidence>
<gene>
    <name evidence="14" type="ORF">FF38_03656</name>
</gene>
<evidence type="ECO:0000256" key="5">
    <source>
        <dbReference type="ARBA" id="ARBA00022833"/>
    </source>
</evidence>
<keyword evidence="5 11" id="KW-0862">Zinc</keyword>
<dbReference type="InterPro" id="IPR011615">
    <property type="entry name" value="p53_DNA-bd"/>
</dbReference>
<name>A0A0L0CLI5_LUCCU</name>
<evidence type="ECO:0000256" key="1">
    <source>
        <dbReference type="ARBA" id="ARBA00004123"/>
    </source>
</evidence>
<dbReference type="Gene3D" id="2.60.40.720">
    <property type="match status" value="1"/>
</dbReference>
<dbReference type="GO" id="GO:0000981">
    <property type="term" value="F:DNA-binding transcription factor activity, RNA polymerase II-specific"/>
    <property type="evidence" value="ECO:0007669"/>
    <property type="project" value="TreeGrafter"/>
</dbReference>
<evidence type="ECO:0000256" key="11">
    <source>
        <dbReference type="PIRSR" id="PIRSR602117-1"/>
    </source>
</evidence>
<keyword evidence="10" id="KW-0539">Nucleus</keyword>
<dbReference type="SUPFAM" id="SSF49417">
    <property type="entry name" value="p53-like transcription factors"/>
    <property type="match status" value="1"/>
</dbReference>
<dbReference type="InterPro" id="IPR002117">
    <property type="entry name" value="p53_tumour_suppressor"/>
</dbReference>
<evidence type="ECO:0000256" key="8">
    <source>
        <dbReference type="ARBA" id="ARBA00023159"/>
    </source>
</evidence>
<dbReference type="STRING" id="7375.A0A0L0CLI5"/>
<dbReference type="Pfam" id="PF00870">
    <property type="entry name" value="P53"/>
    <property type="match status" value="1"/>
</dbReference>
<feature type="binding site" evidence="11">
    <location>
        <position position="176"/>
    </location>
    <ligand>
        <name>Zn(2+)</name>
        <dbReference type="ChEBI" id="CHEBI:29105"/>
    </ligand>
</feature>
<dbReference type="InterPro" id="IPR008967">
    <property type="entry name" value="p53-like_TF_DNA-bd_sf"/>
</dbReference>
<organism evidence="14 15">
    <name type="scientific">Lucilia cuprina</name>
    <name type="common">Green bottle fly</name>
    <name type="synonym">Australian sheep blowfly</name>
    <dbReference type="NCBI Taxonomy" id="7375"/>
    <lineage>
        <taxon>Eukaryota</taxon>
        <taxon>Metazoa</taxon>
        <taxon>Ecdysozoa</taxon>
        <taxon>Arthropoda</taxon>
        <taxon>Hexapoda</taxon>
        <taxon>Insecta</taxon>
        <taxon>Pterygota</taxon>
        <taxon>Neoptera</taxon>
        <taxon>Endopterygota</taxon>
        <taxon>Diptera</taxon>
        <taxon>Brachycera</taxon>
        <taxon>Muscomorpha</taxon>
        <taxon>Oestroidea</taxon>
        <taxon>Calliphoridae</taxon>
        <taxon>Luciliinae</taxon>
        <taxon>Lucilia</taxon>
    </lineage>
</organism>
<dbReference type="GO" id="GO:0000978">
    <property type="term" value="F:RNA polymerase II cis-regulatory region sequence-specific DNA binding"/>
    <property type="evidence" value="ECO:0007669"/>
    <property type="project" value="TreeGrafter"/>
</dbReference>
<feature type="domain" description="p53 DNA-binding" evidence="13">
    <location>
        <begin position="30"/>
        <end position="222"/>
    </location>
</feature>
<dbReference type="GO" id="GO:0006915">
    <property type="term" value="P:apoptotic process"/>
    <property type="evidence" value="ECO:0007669"/>
    <property type="project" value="UniProtKB-KW"/>
</dbReference>